<dbReference type="RefSeq" id="WP_091235359.1">
    <property type="nucleotide sequence ID" value="NZ_FMKA01000020.1"/>
</dbReference>
<keyword evidence="2" id="KW-1185">Reference proteome</keyword>
<evidence type="ECO:0000313" key="2">
    <source>
        <dbReference type="Proteomes" id="UP000199315"/>
    </source>
</evidence>
<dbReference type="OrthoDB" id="1999827at2"/>
<name>A0A1D3TW25_9FIRM</name>
<dbReference type="Proteomes" id="UP000199315">
    <property type="component" value="Unassembled WGS sequence"/>
</dbReference>
<evidence type="ECO:0000313" key="1">
    <source>
        <dbReference type="EMBL" id="SCP98381.1"/>
    </source>
</evidence>
<dbReference type="AlphaFoldDB" id="A0A1D3TW25"/>
<sequence>MAVLNKMPDTPWHKDFVRMEDGDSRRHRGRCVYYEHGTQLCRAVKSQYYLLKCGGSSHCRYYSENFDDDEGTSDISHKGTASSGLKIKDANLILELRSDFLKNTNSSKRHSTVKSLKNCPICRNDLTEYKIVIKNVGKKGKINTQEIAVGKKCYSCSTIFVDKGTHEKYKENLRSVQNKLCLMDLNANIL</sequence>
<accession>A0A1D3TW25</accession>
<dbReference type="STRING" id="1619234.SAMN05421730_10204"/>
<proteinExistence type="predicted"/>
<dbReference type="EMBL" id="FMKA01000020">
    <property type="protein sequence ID" value="SCP98381.1"/>
    <property type="molecule type" value="Genomic_DNA"/>
</dbReference>
<organism evidence="1 2">
    <name type="scientific">Anaerobium acetethylicum</name>
    <dbReference type="NCBI Taxonomy" id="1619234"/>
    <lineage>
        <taxon>Bacteria</taxon>
        <taxon>Bacillati</taxon>
        <taxon>Bacillota</taxon>
        <taxon>Clostridia</taxon>
        <taxon>Lachnospirales</taxon>
        <taxon>Lachnospiraceae</taxon>
        <taxon>Anaerobium</taxon>
    </lineage>
</organism>
<protein>
    <submittedName>
        <fullName evidence="1">Uncharacterized protein</fullName>
    </submittedName>
</protein>
<gene>
    <name evidence="1" type="ORF">SAMN05421730_10204</name>
</gene>
<reference evidence="1 2" key="1">
    <citation type="submission" date="2016-09" db="EMBL/GenBank/DDBJ databases">
        <authorList>
            <person name="Capua I."/>
            <person name="De Benedictis P."/>
            <person name="Joannis T."/>
            <person name="Lombin L.H."/>
            <person name="Cattoli G."/>
        </authorList>
    </citation>
    <scope>NUCLEOTIDE SEQUENCE [LARGE SCALE GENOMIC DNA]</scope>
    <source>
        <strain evidence="1 2">GluBS11</strain>
    </source>
</reference>